<dbReference type="Proteomes" id="UP000215595">
    <property type="component" value="Unassembled WGS sequence"/>
</dbReference>
<reference evidence="3 4" key="1">
    <citation type="submission" date="2017-03" db="EMBL/GenBank/DDBJ databases">
        <title>Lifting the veil on microbial sulfur biogeochemistry in mining wastewaters.</title>
        <authorList>
            <person name="Kantor R.S."/>
            <person name="Colenbrander Nelson T."/>
            <person name="Marshall S."/>
            <person name="Bennett D."/>
            <person name="Apte S."/>
            <person name="Camacho D."/>
            <person name="Thomas B.C."/>
            <person name="Warren L.A."/>
            <person name="Banfield J.F."/>
        </authorList>
    </citation>
    <scope>NUCLEOTIDE SEQUENCE [LARGE SCALE GENOMIC DNA]</scope>
    <source>
        <strain evidence="3">32-69-9</strain>
    </source>
</reference>
<evidence type="ECO:0000256" key="2">
    <source>
        <dbReference type="SAM" id="MobiDB-lite"/>
    </source>
</evidence>
<dbReference type="InterPro" id="IPR036165">
    <property type="entry name" value="YefM-like_sf"/>
</dbReference>
<gene>
    <name evidence="3" type="ORF">B7Z01_08225</name>
</gene>
<evidence type="ECO:0000313" key="3">
    <source>
        <dbReference type="EMBL" id="OYX33729.1"/>
    </source>
</evidence>
<dbReference type="Gene3D" id="3.40.1620.10">
    <property type="entry name" value="YefM-like domain"/>
    <property type="match status" value="1"/>
</dbReference>
<proteinExistence type="inferred from homology"/>
<organism evidence="3 4">
    <name type="scientific">Brevundimonas subvibrioides</name>
    <dbReference type="NCBI Taxonomy" id="74313"/>
    <lineage>
        <taxon>Bacteria</taxon>
        <taxon>Pseudomonadati</taxon>
        <taxon>Pseudomonadota</taxon>
        <taxon>Alphaproteobacteria</taxon>
        <taxon>Caulobacterales</taxon>
        <taxon>Caulobacteraceae</taxon>
        <taxon>Brevundimonas</taxon>
    </lineage>
</organism>
<evidence type="ECO:0000256" key="1">
    <source>
        <dbReference type="ARBA" id="ARBA00009981"/>
    </source>
</evidence>
<dbReference type="SUPFAM" id="SSF143120">
    <property type="entry name" value="YefM-like"/>
    <property type="match status" value="1"/>
</dbReference>
<protein>
    <recommendedName>
        <fullName evidence="5">Antitoxin</fullName>
    </recommendedName>
</protein>
<dbReference type="AlphaFoldDB" id="A0A258FNM4"/>
<dbReference type="EMBL" id="NCEB01000014">
    <property type="protein sequence ID" value="OYX33729.1"/>
    <property type="molecule type" value="Genomic_DNA"/>
</dbReference>
<evidence type="ECO:0008006" key="5">
    <source>
        <dbReference type="Google" id="ProtNLM"/>
    </source>
</evidence>
<comment type="similarity">
    <text evidence="1">Belongs to the phD/YefM antitoxin family.</text>
</comment>
<sequence>MTGPVEKEALMADDAGHIGKRVREIGVTEFKAKSLGLINDVEKGRLDQVVLTKRGRPVARLSRPDDGSAATNPDGPLFGCMKGLISVPADLDLTAPTTTEEEWEEQVESMSTFLRET</sequence>
<name>A0A258FNM4_9CAUL</name>
<feature type="region of interest" description="Disordered" evidence="2">
    <location>
        <begin position="97"/>
        <end position="117"/>
    </location>
</feature>
<accession>A0A258FNM4</accession>
<evidence type="ECO:0000313" key="4">
    <source>
        <dbReference type="Proteomes" id="UP000215595"/>
    </source>
</evidence>
<comment type="caution">
    <text evidence="3">The sequence shown here is derived from an EMBL/GenBank/DDBJ whole genome shotgun (WGS) entry which is preliminary data.</text>
</comment>
<dbReference type="NCBIfam" id="TIGR01552">
    <property type="entry name" value="phd_fam"/>
    <property type="match status" value="1"/>
</dbReference>
<feature type="compositionally biased region" description="Polar residues" evidence="2">
    <location>
        <begin position="108"/>
        <end position="117"/>
    </location>
</feature>